<comment type="similarity">
    <text evidence="2">Belongs to the cytochrome c oxidase bacterial subunit 4 family.</text>
</comment>
<gene>
    <name evidence="11" type="primary">cyoD</name>
    <name evidence="11" type="ORF">CGZ75_07300</name>
</gene>
<organism evidence="11 12">
    <name type="scientific">Paenibacillus herberti</name>
    <dbReference type="NCBI Taxonomy" id="1619309"/>
    <lineage>
        <taxon>Bacteria</taxon>
        <taxon>Bacillati</taxon>
        <taxon>Bacillota</taxon>
        <taxon>Bacilli</taxon>
        <taxon>Bacillales</taxon>
        <taxon>Paenibacillaceae</taxon>
        <taxon>Paenibacillus</taxon>
    </lineage>
</organism>
<evidence type="ECO:0000256" key="1">
    <source>
        <dbReference type="ARBA" id="ARBA00004651"/>
    </source>
</evidence>
<evidence type="ECO:0000256" key="3">
    <source>
        <dbReference type="ARBA" id="ARBA00022448"/>
    </source>
</evidence>
<dbReference type="Proteomes" id="UP000215145">
    <property type="component" value="Unassembled WGS sequence"/>
</dbReference>
<feature type="transmembrane region" description="Helical" evidence="10">
    <location>
        <begin position="58"/>
        <end position="77"/>
    </location>
</feature>
<evidence type="ECO:0000256" key="7">
    <source>
        <dbReference type="ARBA" id="ARBA00022989"/>
    </source>
</evidence>
<reference evidence="11 12" key="1">
    <citation type="submission" date="2017-07" db="EMBL/GenBank/DDBJ databases">
        <title>Paenibacillus herberti R33 genome sequencing and assembly.</title>
        <authorList>
            <person name="Su W."/>
        </authorList>
    </citation>
    <scope>NUCLEOTIDE SEQUENCE [LARGE SCALE GENOMIC DNA]</scope>
    <source>
        <strain evidence="11 12">R33</strain>
    </source>
</reference>
<evidence type="ECO:0000256" key="10">
    <source>
        <dbReference type="SAM" id="Phobius"/>
    </source>
</evidence>
<dbReference type="GO" id="GO:0019646">
    <property type="term" value="P:aerobic electron transport chain"/>
    <property type="evidence" value="ECO:0007669"/>
    <property type="project" value="TreeGrafter"/>
</dbReference>
<dbReference type="AlphaFoldDB" id="A0A229P2Y5"/>
<dbReference type="GO" id="GO:0015078">
    <property type="term" value="F:proton transmembrane transporter activity"/>
    <property type="evidence" value="ECO:0007669"/>
    <property type="project" value="TreeGrafter"/>
</dbReference>
<evidence type="ECO:0000256" key="2">
    <source>
        <dbReference type="ARBA" id="ARBA00008079"/>
    </source>
</evidence>
<keyword evidence="5 10" id="KW-0812">Transmembrane</keyword>
<name>A0A229P2Y5_9BACL</name>
<dbReference type="InterPro" id="IPR005171">
    <property type="entry name" value="Cyt_c_oxidase_su4_prok"/>
</dbReference>
<dbReference type="GO" id="GO:0015990">
    <property type="term" value="P:electron transport coupled proton transport"/>
    <property type="evidence" value="ECO:0007669"/>
    <property type="project" value="InterPro"/>
</dbReference>
<dbReference type="GO" id="GO:0005886">
    <property type="term" value="C:plasma membrane"/>
    <property type="evidence" value="ECO:0007669"/>
    <property type="project" value="UniProtKB-SubCell"/>
</dbReference>
<comment type="caution">
    <text evidence="11">The sequence shown here is derived from an EMBL/GenBank/DDBJ whole genome shotgun (WGS) entry which is preliminary data.</text>
</comment>
<sequence length="117" mass="13123">MSQHSADNHSHDHGHGHHEEEAHGSIKSYTMGFILSLILTVIPMVIVFNDLMGRTGTLAVILITAVAQLFVQMWFFMHIRDEKGPRYNLMALSLGILLVITIIAGSVWIMSFNSYTQ</sequence>
<dbReference type="EMBL" id="NMUQ01000001">
    <property type="protein sequence ID" value="OXM16470.1"/>
    <property type="molecule type" value="Genomic_DNA"/>
</dbReference>
<accession>A0A229P2Y5</accession>
<dbReference type="InterPro" id="IPR050968">
    <property type="entry name" value="Cytochrome_c_oxidase_bac_sub4"/>
</dbReference>
<keyword evidence="8" id="KW-0560">Oxidoreductase</keyword>
<dbReference type="Pfam" id="PF03626">
    <property type="entry name" value="COX4_pro"/>
    <property type="match status" value="1"/>
</dbReference>
<feature type="transmembrane region" description="Helical" evidence="10">
    <location>
        <begin position="33"/>
        <end position="52"/>
    </location>
</feature>
<keyword evidence="3" id="KW-0813">Transport</keyword>
<evidence type="ECO:0000256" key="8">
    <source>
        <dbReference type="ARBA" id="ARBA00023002"/>
    </source>
</evidence>
<dbReference type="OrthoDB" id="2375888at2"/>
<evidence type="ECO:0000313" key="12">
    <source>
        <dbReference type="Proteomes" id="UP000215145"/>
    </source>
</evidence>
<keyword evidence="4" id="KW-1003">Cell membrane</keyword>
<keyword evidence="12" id="KW-1185">Reference proteome</keyword>
<evidence type="ECO:0000256" key="5">
    <source>
        <dbReference type="ARBA" id="ARBA00022692"/>
    </source>
</evidence>
<keyword evidence="7 10" id="KW-1133">Transmembrane helix</keyword>
<proteinExistence type="inferred from homology"/>
<keyword evidence="6" id="KW-0249">Electron transport</keyword>
<dbReference type="PANTHER" id="PTHR36835">
    <property type="entry name" value="CYTOCHROME BO(3) UBIQUINOL OXIDASE SUBUNIT 4"/>
    <property type="match status" value="1"/>
</dbReference>
<protein>
    <submittedName>
        <fullName evidence="11">Cytochrome o ubiquinol oxidase subunit IV</fullName>
    </submittedName>
</protein>
<evidence type="ECO:0000256" key="6">
    <source>
        <dbReference type="ARBA" id="ARBA00022982"/>
    </source>
</evidence>
<evidence type="ECO:0000256" key="9">
    <source>
        <dbReference type="ARBA" id="ARBA00023136"/>
    </source>
</evidence>
<feature type="transmembrane region" description="Helical" evidence="10">
    <location>
        <begin position="89"/>
        <end position="110"/>
    </location>
</feature>
<evidence type="ECO:0000313" key="11">
    <source>
        <dbReference type="EMBL" id="OXM16470.1"/>
    </source>
</evidence>
<dbReference type="RefSeq" id="WP_089523555.1">
    <property type="nucleotide sequence ID" value="NZ_NMUQ01000001.1"/>
</dbReference>
<dbReference type="NCBIfam" id="TIGR02847">
    <property type="entry name" value="CyoD"/>
    <property type="match status" value="1"/>
</dbReference>
<comment type="subcellular location">
    <subcellularLocation>
        <location evidence="1">Cell membrane</location>
        <topology evidence="1">Multi-pass membrane protein</topology>
    </subcellularLocation>
</comment>
<keyword evidence="9 10" id="KW-0472">Membrane</keyword>
<evidence type="ECO:0000256" key="4">
    <source>
        <dbReference type="ARBA" id="ARBA00022475"/>
    </source>
</evidence>
<dbReference type="GO" id="GO:0009319">
    <property type="term" value="C:cytochrome o ubiquinol oxidase complex"/>
    <property type="evidence" value="ECO:0007669"/>
    <property type="project" value="TreeGrafter"/>
</dbReference>
<dbReference type="GO" id="GO:0009486">
    <property type="term" value="F:cytochrome bo3 ubiquinol oxidase activity"/>
    <property type="evidence" value="ECO:0007669"/>
    <property type="project" value="InterPro"/>
</dbReference>
<dbReference type="InterPro" id="IPR014210">
    <property type="entry name" value="Cyt_o_ubiqinol_oxidase_su4"/>
</dbReference>
<dbReference type="PANTHER" id="PTHR36835:SF1">
    <property type="entry name" value="CYTOCHROME BO(3) UBIQUINOL OXIDASE SUBUNIT 4"/>
    <property type="match status" value="1"/>
</dbReference>